<comment type="caution">
    <text evidence="2">The sequence shown here is derived from an EMBL/GenBank/DDBJ whole genome shotgun (WGS) entry which is preliminary data.</text>
</comment>
<reference evidence="2 3" key="1">
    <citation type="journal article" date="2014" name="Agronomy (Basel)">
        <title>A Draft Genome Sequence for Ensete ventricosum, the Drought-Tolerant Tree Against Hunger.</title>
        <authorList>
            <person name="Harrison J."/>
            <person name="Moore K.A."/>
            <person name="Paszkiewicz K."/>
            <person name="Jones T."/>
            <person name="Grant M."/>
            <person name="Ambacheew D."/>
            <person name="Muzemil S."/>
            <person name="Studholme D.J."/>
        </authorList>
    </citation>
    <scope>NUCLEOTIDE SEQUENCE [LARGE SCALE GENOMIC DNA]</scope>
</reference>
<organism evidence="2 3">
    <name type="scientific">Ensete ventricosum</name>
    <name type="common">Abyssinian banana</name>
    <name type="synonym">Musa ensete</name>
    <dbReference type="NCBI Taxonomy" id="4639"/>
    <lineage>
        <taxon>Eukaryota</taxon>
        <taxon>Viridiplantae</taxon>
        <taxon>Streptophyta</taxon>
        <taxon>Embryophyta</taxon>
        <taxon>Tracheophyta</taxon>
        <taxon>Spermatophyta</taxon>
        <taxon>Magnoliopsida</taxon>
        <taxon>Liliopsida</taxon>
        <taxon>Zingiberales</taxon>
        <taxon>Musaceae</taxon>
        <taxon>Ensete</taxon>
    </lineage>
</organism>
<evidence type="ECO:0000313" key="2">
    <source>
        <dbReference type="EMBL" id="RRT74488.1"/>
    </source>
</evidence>
<gene>
    <name evidence="2" type="ORF">B296_00009785</name>
</gene>
<accession>A0A427AE14</accession>
<feature type="region of interest" description="Disordered" evidence="1">
    <location>
        <begin position="1"/>
        <end position="24"/>
    </location>
</feature>
<name>A0A427AE14_ENSVE</name>
<proteinExistence type="predicted"/>
<feature type="compositionally biased region" description="Basic and acidic residues" evidence="1">
    <location>
        <begin position="1"/>
        <end position="12"/>
    </location>
</feature>
<protein>
    <submittedName>
        <fullName evidence="2">Uncharacterized protein</fullName>
    </submittedName>
</protein>
<evidence type="ECO:0000313" key="3">
    <source>
        <dbReference type="Proteomes" id="UP000287651"/>
    </source>
</evidence>
<feature type="region of interest" description="Disordered" evidence="1">
    <location>
        <begin position="47"/>
        <end position="84"/>
    </location>
</feature>
<sequence>MRGARPRYEGGDLHGTTWGPPASIGGAEAVAARDKRNRMDEAGAIVEQAQQRKSRRMQQPKEAMGIEASVTGAGPRGWSPKDSMESVATWRRRGVGGVALAMLQEGSVGGRGDWATIGGRYREGTQQIAGARDYISKGKERLVVLTEAGSGRRLSPCGCYIMTHPSKEGV</sequence>
<evidence type="ECO:0000256" key="1">
    <source>
        <dbReference type="SAM" id="MobiDB-lite"/>
    </source>
</evidence>
<dbReference type="Proteomes" id="UP000287651">
    <property type="component" value="Unassembled WGS sequence"/>
</dbReference>
<dbReference type="EMBL" id="AMZH03002757">
    <property type="protein sequence ID" value="RRT74488.1"/>
    <property type="molecule type" value="Genomic_DNA"/>
</dbReference>
<dbReference type="AlphaFoldDB" id="A0A427AE14"/>